<accession>N1PX60</accession>
<reference evidence="2 3" key="2">
    <citation type="journal article" date="2012" name="PLoS Pathog.">
        <title>Diverse lifestyles and strategies of plant pathogenesis encoded in the genomes of eighteen Dothideomycetes fungi.</title>
        <authorList>
            <person name="Ohm R.A."/>
            <person name="Feau N."/>
            <person name="Henrissat B."/>
            <person name="Schoch C.L."/>
            <person name="Horwitz B.A."/>
            <person name="Barry K.W."/>
            <person name="Condon B.J."/>
            <person name="Copeland A.C."/>
            <person name="Dhillon B."/>
            <person name="Glaser F."/>
            <person name="Hesse C.N."/>
            <person name="Kosti I."/>
            <person name="LaButti K."/>
            <person name="Lindquist E.A."/>
            <person name="Lucas S."/>
            <person name="Salamov A.A."/>
            <person name="Bradshaw R.E."/>
            <person name="Ciuffetti L."/>
            <person name="Hamelin R.C."/>
            <person name="Kema G.H.J."/>
            <person name="Lawrence C."/>
            <person name="Scott J.A."/>
            <person name="Spatafora J.W."/>
            <person name="Turgeon B.G."/>
            <person name="de Wit P.J.G.M."/>
            <person name="Zhong S."/>
            <person name="Goodwin S.B."/>
            <person name="Grigoriev I.V."/>
        </authorList>
    </citation>
    <scope>NUCLEOTIDE SEQUENCE [LARGE SCALE GENOMIC DNA]</scope>
    <source>
        <strain evidence="3">NZE10 / CBS 128990</strain>
    </source>
</reference>
<feature type="region of interest" description="Disordered" evidence="1">
    <location>
        <begin position="98"/>
        <end position="119"/>
    </location>
</feature>
<sequence>MGSNMARKGRGRWMLRCMWYRKGVGKEYCAVGDEVAKTEMFLSAAATMGIILFSRHVGVDCAFGLATRCSSKAHDFKIACASTTRLVWFPTISTTPSMTNKAKSRRRNGRNQALTSQEPHVPVNNFSLEELRRLFAETQTIPPTARPRQYVASRSTVIMPMADGTSLLRVIQRELARHGVGRAVESADDFESGAAETPDRKDTPVHGQAQRGRALEAPRPVQADDEPSRPSEAPGKVETRSAKSDATGTAAAPEVDHSLDVATPFRANNEPSRPSTERGEVETRPSKLKGKPATAAATPSKTIDPNKASMTLRLRGVFFQNDNDRFQENRVPLDEKIPQLQFQLQRLCSLLAHSDRLEAIARDNRCFHFRVRPDFTTDITRNFYIVDNEHSYCRLERVRDMFHTHQIEAAKRNGVPLMLKFYLAMEEGDRPGDELSRHSFQEQWAPQFGFYAMEWDEDEQGVRTCPMNPSNRRRYSGQPPNSDLQGFHCHATCARSQQRCAGTGAGAGIRQHHQPDSGKAWRDTAAADDFQSLRSQPQNRPNSTTDRLTPRYPPLHPPPTHQLRRLRSPNAYPPKNPSNSHRRQN</sequence>
<feature type="compositionally biased region" description="Polar residues" evidence="1">
    <location>
        <begin position="532"/>
        <end position="546"/>
    </location>
</feature>
<dbReference type="AlphaFoldDB" id="N1PX60"/>
<feature type="region of interest" description="Disordered" evidence="1">
    <location>
        <begin position="529"/>
        <end position="585"/>
    </location>
</feature>
<reference evidence="3" key="1">
    <citation type="journal article" date="2012" name="PLoS Genet.">
        <title>The genomes of the fungal plant pathogens Cladosporium fulvum and Dothistroma septosporum reveal adaptation to different hosts and lifestyles but also signatures of common ancestry.</title>
        <authorList>
            <person name="de Wit P.J.G.M."/>
            <person name="van der Burgt A."/>
            <person name="Oekmen B."/>
            <person name="Stergiopoulos I."/>
            <person name="Abd-Elsalam K.A."/>
            <person name="Aerts A.L."/>
            <person name="Bahkali A.H."/>
            <person name="Beenen H.G."/>
            <person name="Chettri P."/>
            <person name="Cox M.P."/>
            <person name="Datema E."/>
            <person name="de Vries R.P."/>
            <person name="Dhillon B."/>
            <person name="Ganley A.R."/>
            <person name="Griffiths S.A."/>
            <person name="Guo Y."/>
            <person name="Hamelin R.C."/>
            <person name="Henrissat B."/>
            <person name="Kabir M.S."/>
            <person name="Jashni M.K."/>
            <person name="Kema G."/>
            <person name="Klaubauf S."/>
            <person name="Lapidus A."/>
            <person name="Levasseur A."/>
            <person name="Lindquist E."/>
            <person name="Mehrabi R."/>
            <person name="Ohm R.A."/>
            <person name="Owen T.J."/>
            <person name="Salamov A."/>
            <person name="Schwelm A."/>
            <person name="Schijlen E."/>
            <person name="Sun H."/>
            <person name="van den Burg H.A."/>
            <person name="van Ham R.C.H.J."/>
            <person name="Zhang S."/>
            <person name="Goodwin S.B."/>
            <person name="Grigoriev I.V."/>
            <person name="Collemare J."/>
            <person name="Bradshaw R.E."/>
        </authorList>
    </citation>
    <scope>NUCLEOTIDE SEQUENCE [LARGE SCALE GENOMIC DNA]</scope>
    <source>
        <strain evidence="3">NZE10 / CBS 128990</strain>
    </source>
</reference>
<feature type="compositionally biased region" description="Pro residues" evidence="1">
    <location>
        <begin position="551"/>
        <end position="560"/>
    </location>
</feature>
<feature type="compositionally biased region" description="Basic and acidic residues" evidence="1">
    <location>
        <begin position="275"/>
        <end position="285"/>
    </location>
</feature>
<name>N1PX60_DOTSN</name>
<feature type="region of interest" description="Disordered" evidence="1">
    <location>
        <begin position="184"/>
        <end position="305"/>
    </location>
</feature>
<dbReference type="Proteomes" id="UP000016933">
    <property type="component" value="Unassembled WGS sequence"/>
</dbReference>
<gene>
    <name evidence="2" type="ORF">DOTSEDRAFT_50509</name>
</gene>
<keyword evidence="3" id="KW-1185">Reference proteome</keyword>
<dbReference type="HOGENOM" id="CLU_466187_0_0_1"/>
<dbReference type="OrthoDB" id="10658407at2759"/>
<evidence type="ECO:0000313" key="3">
    <source>
        <dbReference type="Proteomes" id="UP000016933"/>
    </source>
</evidence>
<evidence type="ECO:0000256" key="1">
    <source>
        <dbReference type="SAM" id="MobiDB-lite"/>
    </source>
</evidence>
<dbReference type="EMBL" id="KB446536">
    <property type="protein sequence ID" value="EME47005.1"/>
    <property type="molecule type" value="Genomic_DNA"/>
</dbReference>
<evidence type="ECO:0000313" key="2">
    <source>
        <dbReference type="EMBL" id="EME47005.1"/>
    </source>
</evidence>
<protein>
    <submittedName>
        <fullName evidence="2">Uncharacterized protein</fullName>
    </submittedName>
</protein>
<feature type="region of interest" description="Disordered" evidence="1">
    <location>
        <begin position="462"/>
        <end position="481"/>
    </location>
</feature>
<proteinExistence type="predicted"/>
<organism evidence="2 3">
    <name type="scientific">Dothistroma septosporum (strain NZE10 / CBS 128990)</name>
    <name type="common">Red band needle blight fungus</name>
    <name type="synonym">Mycosphaerella pini</name>
    <dbReference type="NCBI Taxonomy" id="675120"/>
    <lineage>
        <taxon>Eukaryota</taxon>
        <taxon>Fungi</taxon>
        <taxon>Dikarya</taxon>
        <taxon>Ascomycota</taxon>
        <taxon>Pezizomycotina</taxon>
        <taxon>Dothideomycetes</taxon>
        <taxon>Dothideomycetidae</taxon>
        <taxon>Mycosphaerellales</taxon>
        <taxon>Mycosphaerellaceae</taxon>
        <taxon>Dothistroma</taxon>
    </lineage>
</organism>